<dbReference type="Proteomes" id="UP001501624">
    <property type="component" value="Unassembled WGS sequence"/>
</dbReference>
<dbReference type="Gene3D" id="3.40.50.450">
    <property type="match status" value="1"/>
</dbReference>
<protein>
    <recommendedName>
        <fullName evidence="1">CD-NTase-associated protein 12/Pycsar effector protein TIR domain-containing protein</fullName>
    </recommendedName>
</protein>
<evidence type="ECO:0000313" key="2">
    <source>
        <dbReference type="EMBL" id="GAA3792534.1"/>
    </source>
</evidence>
<gene>
    <name evidence="2" type="ORF">GCM10022380_06570</name>
</gene>
<dbReference type="InterPro" id="IPR019302">
    <property type="entry name" value="CAP12/PCTIR_TIR_dom"/>
</dbReference>
<name>A0ABP7HIK8_9PSEU</name>
<accession>A0ABP7HIK8</accession>
<evidence type="ECO:0000313" key="3">
    <source>
        <dbReference type="Proteomes" id="UP001501624"/>
    </source>
</evidence>
<proteinExistence type="predicted"/>
<comment type="caution">
    <text evidence="2">The sequence shown here is derived from an EMBL/GenBank/DDBJ whole genome shotgun (WGS) entry which is preliminary data.</text>
</comment>
<dbReference type="Pfam" id="PF10137">
    <property type="entry name" value="CAP12-PCTIR_TIR"/>
    <property type="match status" value="1"/>
</dbReference>
<organism evidence="2 3">
    <name type="scientific">Amycolatopsis tucumanensis</name>
    <dbReference type="NCBI Taxonomy" id="401106"/>
    <lineage>
        <taxon>Bacteria</taxon>
        <taxon>Bacillati</taxon>
        <taxon>Actinomycetota</taxon>
        <taxon>Actinomycetes</taxon>
        <taxon>Pseudonocardiales</taxon>
        <taxon>Pseudonocardiaceae</taxon>
        <taxon>Amycolatopsis</taxon>
    </lineage>
</organism>
<dbReference type="RefSeq" id="WP_237338950.1">
    <property type="nucleotide sequence ID" value="NZ_BAABCM010000001.1"/>
</dbReference>
<dbReference type="SUPFAM" id="SSF52309">
    <property type="entry name" value="N-(deoxy)ribosyltransferase-like"/>
    <property type="match status" value="1"/>
</dbReference>
<reference evidence="3" key="1">
    <citation type="journal article" date="2019" name="Int. J. Syst. Evol. Microbiol.">
        <title>The Global Catalogue of Microorganisms (GCM) 10K type strain sequencing project: providing services to taxonomists for standard genome sequencing and annotation.</title>
        <authorList>
            <consortium name="The Broad Institute Genomics Platform"/>
            <consortium name="The Broad Institute Genome Sequencing Center for Infectious Disease"/>
            <person name="Wu L."/>
            <person name="Ma J."/>
        </authorList>
    </citation>
    <scope>NUCLEOTIDE SEQUENCE [LARGE SCALE GENOMIC DNA]</scope>
    <source>
        <strain evidence="3">JCM 17017</strain>
    </source>
</reference>
<feature type="domain" description="CD-NTase-associated protein 12/Pycsar effector protein TIR" evidence="1">
    <location>
        <begin position="32"/>
        <end position="119"/>
    </location>
</feature>
<dbReference type="EMBL" id="BAABCM010000001">
    <property type="protein sequence ID" value="GAA3792534.1"/>
    <property type="molecule type" value="Genomic_DNA"/>
</dbReference>
<evidence type="ECO:0000259" key="1">
    <source>
        <dbReference type="Pfam" id="PF10137"/>
    </source>
</evidence>
<sequence length="300" mass="31961">MSEAVEPALTTAEAVSGARWFISAPAGVNLRQLMTELRRRGVSPYVLSDVAPLGASIMQSLQQAIDAADFVLVVLGTAESRQNVLFEAGMAVGRGKPVIIIADPAEAPPPDLTGLLTIRARPDDLPAIGFALDQAEGRSARMSQLAPATGHALGSRVDQLLGQLATTANLTERAALDLLTQALESSGAVAAQSPAEVDRRFDIGVWSDDLDAIAANPLLVELKRKLSPQAVEQVLGYLPVTPKARVALLVFLEPAANLLLKDVPYPVLAISLQELLERMRTASFAEVVRDLRNRSVHGRM</sequence>
<keyword evidence="3" id="KW-1185">Reference proteome</keyword>